<dbReference type="EMBL" id="JAHUTI010082900">
    <property type="protein sequence ID" value="MED6259272.1"/>
    <property type="molecule type" value="Genomic_DNA"/>
</dbReference>
<evidence type="ECO:0000259" key="1">
    <source>
        <dbReference type="Pfam" id="PF24764"/>
    </source>
</evidence>
<proteinExistence type="predicted"/>
<feature type="domain" description="Integrase core" evidence="1">
    <location>
        <begin position="1"/>
        <end position="48"/>
    </location>
</feature>
<dbReference type="InterPro" id="IPR058913">
    <property type="entry name" value="Integrase_dom_put"/>
</dbReference>
<comment type="caution">
    <text evidence="2">The sequence shown here is derived from an EMBL/GenBank/DDBJ whole genome shotgun (WGS) entry which is preliminary data.</text>
</comment>
<evidence type="ECO:0000313" key="3">
    <source>
        <dbReference type="Proteomes" id="UP001345963"/>
    </source>
</evidence>
<name>A0ABU7C8I0_9TELE</name>
<dbReference type="Pfam" id="PF24764">
    <property type="entry name" value="rva_4"/>
    <property type="match status" value="1"/>
</dbReference>
<dbReference type="Proteomes" id="UP001345963">
    <property type="component" value="Unassembled WGS sequence"/>
</dbReference>
<reference evidence="2 3" key="1">
    <citation type="submission" date="2021-07" db="EMBL/GenBank/DDBJ databases">
        <authorList>
            <person name="Palmer J.M."/>
        </authorList>
    </citation>
    <scope>NUCLEOTIDE SEQUENCE [LARGE SCALE GENOMIC DNA]</scope>
    <source>
        <strain evidence="2 3">AT_MEX2019</strain>
        <tissue evidence="2">Muscle</tissue>
    </source>
</reference>
<sequence length="110" mass="12310">MVFLPEIQKSLEYFREARNNHALRTENNQTSSQKWTEGMLSNIATDTEATNNVFGENPYSLHNLEAVLAQHGIDSLPATDDDDVPAVVVEQSEINLSQQQQESISHAIDL</sequence>
<keyword evidence="3" id="KW-1185">Reference proteome</keyword>
<organism evidence="2 3">
    <name type="scientific">Ataeniobius toweri</name>
    <dbReference type="NCBI Taxonomy" id="208326"/>
    <lineage>
        <taxon>Eukaryota</taxon>
        <taxon>Metazoa</taxon>
        <taxon>Chordata</taxon>
        <taxon>Craniata</taxon>
        <taxon>Vertebrata</taxon>
        <taxon>Euteleostomi</taxon>
        <taxon>Actinopterygii</taxon>
        <taxon>Neopterygii</taxon>
        <taxon>Teleostei</taxon>
        <taxon>Neoteleostei</taxon>
        <taxon>Acanthomorphata</taxon>
        <taxon>Ovalentaria</taxon>
        <taxon>Atherinomorphae</taxon>
        <taxon>Cyprinodontiformes</taxon>
        <taxon>Goodeidae</taxon>
        <taxon>Ataeniobius</taxon>
    </lineage>
</organism>
<evidence type="ECO:0000313" key="2">
    <source>
        <dbReference type="EMBL" id="MED6259272.1"/>
    </source>
</evidence>
<gene>
    <name evidence="2" type="ORF">ATANTOWER_020043</name>
</gene>
<accession>A0ABU7C8I0</accession>
<protein>
    <recommendedName>
        <fullName evidence="1">Integrase core domain-containing protein</fullName>
    </recommendedName>
</protein>